<name>A0ABT8TXF6_9FLAO</name>
<dbReference type="EMBL" id="JAULSJ010000001">
    <property type="protein sequence ID" value="MDO3423481.1"/>
    <property type="molecule type" value="Genomic_DNA"/>
</dbReference>
<keyword evidence="2" id="KW-1185">Reference proteome</keyword>
<reference evidence="1" key="1">
    <citation type="submission" date="2023-07" db="EMBL/GenBank/DDBJ databases">
        <title>AMR profile of multidrug- resistance Chryseobacterium gambrini related strain.</title>
        <authorList>
            <person name="Kirdat K."/>
            <person name="Bhatt A."/>
            <person name="Kuyare S."/>
            <person name="Yadav A."/>
        </authorList>
    </citation>
    <scope>NUCLEOTIDE SEQUENCE</scope>
    <source>
        <strain evidence="1">APV-1</strain>
    </source>
</reference>
<proteinExistence type="predicted"/>
<organism evidence="1 2">
    <name type="scientific">Chryseobacterium urinae</name>
    <dbReference type="NCBI Taxonomy" id="3058400"/>
    <lineage>
        <taxon>Bacteria</taxon>
        <taxon>Pseudomonadati</taxon>
        <taxon>Bacteroidota</taxon>
        <taxon>Flavobacteriia</taxon>
        <taxon>Flavobacteriales</taxon>
        <taxon>Weeksellaceae</taxon>
        <taxon>Chryseobacterium group</taxon>
        <taxon>Chryseobacterium</taxon>
    </lineage>
</organism>
<dbReference type="Proteomes" id="UP001168128">
    <property type="component" value="Unassembled WGS sequence"/>
</dbReference>
<sequence length="158" mass="18428">SFIKHNDPDSVDWNIFKNDKSKRTKLLNKIRSEETSLELAGGYIAIVHKLLQQENIITTSLDVNTLRDMSIEFVKFFPAYITLYKKVFENVINSDFNMFEDSRSNFLWDIQLMLNTGIKTINGNKLYFVSSDKAISDAVKNTDQYSILSFKEYLQYIN</sequence>
<evidence type="ECO:0000313" key="2">
    <source>
        <dbReference type="Proteomes" id="UP001168128"/>
    </source>
</evidence>
<comment type="caution">
    <text evidence="1">The sequence shown here is derived from an EMBL/GenBank/DDBJ whole genome shotgun (WGS) entry which is preliminary data.</text>
</comment>
<dbReference type="RefSeq" id="WP_302712842.1">
    <property type="nucleotide sequence ID" value="NZ_JAULSJ010000001.1"/>
</dbReference>
<feature type="non-terminal residue" evidence="1">
    <location>
        <position position="1"/>
    </location>
</feature>
<accession>A0ABT8TXF6</accession>
<protein>
    <submittedName>
        <fullName evidence="1">Uncharacterized protein</fullName>
    </submittedName>
</protein>
<evidence type="ECO:0000313" key="1">
    <source>
        <dbReference type="EMBL" id="MDO3423481.1"/>
    </source>
</evidence>
<gene>
    <name evidence="1" type="ORF">QWT87_01185</name>
</gene>